<name>A0A396JV20_MEDTR</name>
<protein>
    <submittedName>
        <fullName evidence="1">Uncharacterized protein</fullName>
    </submittedName>
</protein>
<accession>A0A396JV20</accession>
<dbReference type="AlphaFoldDB" id="A0A396JV20"/>
<dbReference type="Gramene" id="rna3931">
    <property type="protein sequence ID" value="RHN80055.1"/>
    <property type="gene ID" value="gene3931"/>
</dbReference>
<comment type="caution">
    <text evidence="1">The sequence shown here is derived from an EMBL/GenBank/DDBJ whole genome shotgun (WGS) entry which is preliminary data.</text>
</comment>
<gene>
    <name evidence="1" type="ORF">MtrunA17_Chr1g0184091</name>
</gene>
<dbReference type="EMBL" id="PSQE01000001">
    <property type="protein sequence ID" value="RHN80055.1"/>
    <property type="molecule type" value="Genomic_DNA"/>
</dbReference>
<sequence length="40" mass="4427">MRQSSDGAMKKAALVREYVELVTARCSALFSLPLLIICNQ</sequence>
<organism evidence="1">
    <name type="scientific">Medicago truncatula</name>
    <name type="common">Barrel medic</name>
    <name type="synonym">Medicago tribuloides</name>
    <dbReference type="NCBI Taxonomy" id="3880"/>
    <lineage>
        <taxon>Eukaryota</taxon>
        <taxon>Viridiplantae</taxon>
        <taxon>Streptophyta</taxon>
        <taxon>Embryophyta</taxon>
        <taxon>Tracheophyta</taxon>
        <taxon>Spermatophyta</taxon>
        <taxon>Magnoliopsida</taxon>
        <taxon>eudicotyledons</taxon>
        <taxon>Gunneridae</taxon>
        <taxon>Pentapetalae</taxon>
        <taxon>rosids</taxon>
        <taxon>fabids</taxon>
        <taxon>Fabales</taxon>
        <taxon>Fabaceae</taxon>
        <taxon>Papilionoideae</taxon>
        <taxon>50 kb inversion clade</taxon>
        <taxon>NPAAA clade</taxon>
        <taxon>Hologalegina</taxon>
        <taxon>IRL clade</taxon>
        <taxon>Trifolieae</taxon>
        <taxon>Medicago</taxon>
    </lineage>
</organism>
<dbReference type="Proteomes" id="UP000265566">
    <property type="component" value="Chromosome 1"/>
</dbReference>
<reference evidence="1" key="1">
    <citation type="journal article" date="2018" name="Nat. Plants">
        <title>Whole-genome landscape of Medicago truncatula symbiotic genes.</title>
        <authorList>
            <person name="Pecrix Y."/>
            <person name="Gamas P."/>
            <person name="Carrere S."/>
        </authorList>
    </citation>
    <scope>NUCLEOTIDE SEQUENCE</scope>
    <source>
        <tissue evidence="1">Leaves</tissue>
    </source>
</reference>
<evidence type="ECO:0000313" key="1">
    <source>
        <dbReference type="EMBL" id="RHN80055.1"/>
    </source>
</evidence>
<proteinExistence type="predicted"/>